<protein>
    <submittedName>
        <fullName evidence="2">Uncharacterized protein</fullName>
    </submittedName>
</protein>
<sequence length="215" mass="23753">MSLQKDGNGRLLGLLHAEARLDSADPSVQRYKWHFESIGGRRSGSNPDNEAAGIAIVGFICLGLYALGIALEFVNTHWFWFASIGGGTLAIAYLATANFFLPNYIRTAVALFLLTMTMATLWFLGYGVYSVHLGDYPTYADYLARYMPNDRPAPDLLDLARVFGTIYGVGALVVSFFPWVRMKRPFHQQLGVASALFIAAPPIGLCIYGIYDTFF</sequence>
<accession>V5SIK7</accession>
<feature type="transmembrane region" description="Helical" evidence="1">
    <location>
        <begin position="108"/>
        <end position="129"/>
    </location>
</feature>
<dbReference type="Proteomes" id="UP000018542">
    <property type="component" value="Chromosome"/>
</dbReference>
<evidence type="ECO:0000313" key="2">
    <source>
        <dbReference type="EMBL" id="AHB49900.1"/>
    </source>
</evidence>
<feature type="transmembrane region" description="Helical" evidence="1">
    <location>
        <begin position="51"/>
        <end position="71"/>
    </location>
</feature>
<gene>
    <name evidence="2" type="ORF">W911_03645</name>
</gene>
<keyword evidence="1" id="KW-0812">Transmembrane</keyword>
<dbReference type="EMBL" id="CP006912">
    <property type="protein sequence ID" value="AHB49900.1"/>
    <property type="molecule type" value="Genomic_DNA"/>
</dbReference>
<keyword evidence="1" id="KW-0472">Membrane</keyword>
<organism evidence="2 3">
    <name type="scientific">Hyphomicrobium nitrativorans NL23</name>
    <dbReference type="NCBI Taxonomy" id="1029756"/>
    <lineage>
        <taxon>Bacteria</taxon>
        <taxon>Pseudomonadati</taxon>
        <taxon>Pseudomonadota</taxon>
        <taxon>Alphaproteobacteria</taxon>
        <taxon>Hyphomicrobiales</taxon>
        <taxon>Hyphomicrobiaceae</taxon>
        <taxon>Hyphomicrobium</taxon>
    </lineage>
</organism>
<feature type="transmembrane region" description="Helical" evidence="1">
    <location>
        <begin position="192"/>
        <end position="211"/>
    </location>
</feature>
<name>V5SIK7_9HYPH</name>
<evidence type="ECO:0000313" key="3">
    <source>
        <dbReference type="Proteomes" id="UP000018542"/>
    </source>
</evidence>
<feature type="transmembrane region" description="Helical" evidence="1">
    <location>
        <begin position="159"/>
        <end position="180"/>
    </location>
</feature>
<keyword evidence="1" id="KW-1133">Transmembrane helix</keyword>
<evidence type="ECO:0000256" key="1">
    <source>
        <dbReference type="SAM" id="Phobius"/>
    </source>
</evidence>
<dbReference type="RefSeq" id="WP_023786142.1">
    <property type="nucleotide sequence ID" value="NC_022997.1"/>
</dbReference>
<reference evidence="2 3" key="1">
    <citation type="journal article" date="2014" name="Genome Announc.">
        <title>Complete Genome Sequence of Hyphomicrobium nitrativorans Strain NL23, a Denitrifying Bacterium Isolated from Biofilm of a Methanol-Fed Denitrification System Treating Seawater at the Montreal Biodome.</title>
        <authorList>
            <person name="Martineau C."/>
            <person name="Villeneuve C."/>
            <person name="Mauffrey F."/>
            <person name="Villemur R."/>
        </authorList>
    </citation>
    <scope>NUCLEOTIDE SEQUENCE [LARGE SCALE GENOMIC DNA]</scope>
    <source>
        <strain evidence="2">NL23</strain>
    </source>
</reference>
<keyword evidence="3" id="KW-1185">Reference proteome</keyword>
<dbReference type="KEGG" id="hni:W911_03645"/>
<dbReference type="HOGENOM" id="CLU_1281763_0_0_5"/>
<feature type="transmembrane region" description="Helical" evidence="1">
    <location>
        <begin position="77"/>
        <end position="101"/>
    </location>
</feature>
<dbReference type="PATRIC" id="fig|1029756.8.peg.763"/>
<dbReference type="AlphaFoldDB" id="V5SIK7"/>
<proteinExistence type="predicted"/>